<dbReference type="InterPro" id="IPR004088">
    <property type="entry name" value="KH_dom_type_1"/>
</dbReference>
<feature type="domain" description="Deoxynucleoside kinase" evidence="3">
    <location>
        <begin position="324"/>
        <end position="520"/>
    </location>
</feature>
<keyword evidence="7" id="KW-1185">Reference proteome</keyword>
<dbReference type="SUPFAM" id="SSF52540">
    <property type="entry name" value="P-loop containing nucleoside triphosphate hydrolases"/>
    <property type="match status" value="1"/>
</dbReference>
<dbReference type="Gene3D" id="3.40.50.300">
    <property type="entry name" value="P-loop containing nucleotide triphosphate hydrolases"/>
    <property type="match status" value="1"/>
</dbReference>
<dbReference type="Proteomes" id="UP000887458">
    <property type="component" value="Unassembled WGS sequence"/>
</dbReference>
<evidence type="ECO:0000259" key="5">
    <source>
        <dbReference type="Pfam" id="PF21266"/>
    </source>
</evidence>
<evidence type="ECO:0000256" key="1">
    <source>
        <dbReference type="ARBA" id="ARBA00009155"/>
    </source>
</evidence>
<dbReference type="CDD" id="cd05789">
    <property type="entry name" value="S1_Rrp4"/>
    <property type="match status" value="1"/>
</dbReference>
<dbReference type="PANTHER" id="PTHR10513">
    <property type="entry name" value="DEOXYNUCLEOSIDE KINASE"/>
    <property type="match status" value="1"/>
</dbReference>
<dbReference type="Pfam" id="PF15985">
    <property type="entry name" value="KH_6"/>
    <property type="match status" value="1"/>
</dbReference>
<dbReference type="PANTHER" id="PTHR10513:SF15">
    <property type="entry name" value="NADH DEHYDROGENASE [UBIQUINONE] 1 ALPHA SUBCOMPLEX SUBUNIT 10, MITOCHONDRIAL"/>
    <property type="match status" value="1"/>
</dbReference>
<feature type="domain" description="K Homology" evidence="4">
    <location>
        <begin position="135"/>
        <end position="172"/>
    </location>
</feature>
<dbReference type="Pfam" id="PF01712">
    <property type="entry name" value="dNK"/>
    <property type="match status" value="1"/>
</dbReference>
<evidence type="ECO:0000256" key="2">
    <source>
        <dbReference type="ARBA" id="ARBA00022884"/>
    </source>
</evidence>
<dbReference type="InterPro" id="IPR031314">
    <property type="entry name" value="DNK_dom"/>
</dbReference>
<dbReference type="CDD" id="cd22525">
    <property type="entry name" value="KH-I_Rrp4_eukar"/>
    <property type="match status" value="1"/>
</dbReference>
<dbReference type="SUPFAM" id="SSF50249">
    <property type="entry name" value="Nucleic acid-binding proteins"/>
    <property type="match status" value="1"/>
</dbReference>
<organism evidence="6 7">
    <name type="scientific">Dermatophagoides pteronyssinus</name>
    <name type="common">European house dust mite</name>
    <dbReference type="NCBI Taxonomy" id="6956"/>
    <lineage>
        <taxon>Eukaryota</taxon>
        <taxon>Metazoa</taxon>
        <taxon>Ecdysozoa</taxon>
        <taxon>Arthropoda</taxon>
        <taxon>Chelicerata</taxon>
        <taxon>Arachnida</taxon>
        <taxon>Acari</taxon>
        <taxon>Acariformes</taxon>
        <taxon>Sarcoptiformes</taxon>
        <taxon>Astigmata</taxon>
        <taxon>Psoroptidia</taxon>
        <taxon>Analgoidea</taxon>
        <taxon>Pyroglyphidae</taxon>
        <taxon>Dermatophagoidinae</taxon>
        <taxon>Dermatophagoides</taxon>
    </lineage>
</organism>
<evidence type="ECO:0000313" key="7">
    <source>
        <dbReference type="Proteomes" id="UP000887458"/>
    </source>
</evidence>
<keyword evidence="2" id="KW-0694">RNA-binding</keyword>
<dbReference type="Gene3D" id="2.40.50.140">
    <property type="entry name" value="Nucleic acid-binding proteins"/>
    <property type="match status" value="1"/>
</dbReference>
<dbReference type="EMBL" id="NJHN03000077">
    <property type="protein sequence ID" value="KAH9417328.1"/>
    <property type="molecule type" value="Genomic_DNA"/>
</dbReference>
<reference evidence="6 7" key="1">
    <citation type="journal article" date="2018" name="J. Allergy Clin. Immunol.">
        <title>High-quality assembly of Dermatophagoides pteronyssinus genome and transcriptome reveals a wide range of novel allergens.</title>
        <authorList>
            <person name="Liu X.Y."/>
            <person name="Yang K.Y."/>
            <person name="Wang M.Q."/>
            <person name="Kwok J.S."/>
            <person name="Zeng X."/>
            <person name="Yang Z."/>
            <person name="Xiao X.J."/>
            <person name="Lau C.P."/>
            <person name="Li Y."/>
            <person name="Huang Z.M."/>
            <person name="Ba J.G."/>
            <person name="Yim A.K."/>
            <person name="Ouyang C.Y."/>
            <person name="Ngai S.M."/>
            <person name="Chan T.F."/>
            <person name="Leung E.L."/>
            <person name="Liu L."/>
            <person name="Liu Z.G."/>
            <person name="Tsui S.K."/>
        </authorList>
    </citation>
    <scope>NUCLEOTIDE SEQUENCE [LARGE SCALE GENOMIC DNA]</scope>
    <source>
        <strain evidence="6">Derp</strain>
    </source>
</reference>
<dbReference type="InterPro" id="IPR050566">
    <property type="entry name" value="Deoxyribonucleoside_kinase"/>
</dbReference>
<dbReference type="Pfam" id="PF21266">
    <property type="entry name" value="S1_RRP4"/>
    <property type="match status" value="1"/>
</dbReference>
<dbReference type="InterPro" id="IPR012340">
    <property type="entry name" value="NA-bd_OB-fold"/>
</dbReference>
<gene>
    <name evidence="6" type="primary">EXOSC2</name>
    <name evidence="6" type="ORF">DERP_007325</name>
</gene>
<dbReference type="InterPro" id="IPR036612">
    <property type="entry name" value="KH_dom_type_1_sf"/>
</dbReference>
<evidence type="ECO:0000259" key="3">
    <source>
        <dbReference type="Pfam" id="PF01712"/>
    </source>
</evidence>
<sequence length="654" mass="76100">MASIDFFTFEEIRNQLDPIIIENDRVKKHKYVLPVRPLRTRYVGAIGDVIVGRIIDVQQKRWKVETNSRLSSILQLSSVNLPGGELRRRTSEDELLMRNYLTNGDLICAEVQTIYDDGSLGLYTRSLKYGKLGQGLVVQVSPSMIAKRKIHTHNLPCGIYLVLGNNGLIFISISTSTSSNSGGFILDKTCIPYEQREKISRLRNCIMALSTNKIMLDYSSIIASFEISEKLELDIVDIMKPNFSRIIADQTLKNPFTKQLPSSSIAVLNNRIANLFTVANQTPENGFIKTDPFPYKTKRYTRLHVSMPFLDPTEVRMNANSKIICVEGNIGSRKDKVCEGIAKEFGFHYMPEPRIDEIYINQDGFDYRTLNQYIHPKLHAIDEKMYYEDPNHPAVPWMKIFFYKIRYQQYIDALAHMFNTGQGVVLERSPHSDFVFADAMHKCGFLPKDAYDYYFRLRYDTIVQMKRPHLVIYLDTDVDVCLKRIKEKGIPYQINSKVLCKEYLEEIENSYKRKYLEDADKYSELLVFKWNEPTSLNEMILAMENVNLDDWDIFGDKFRDWNFYFTSIMHESRYRYTSEKHDLIASFTDTLVYDTDSLELDTNDYEHRDNVYKSLVPNYGQIPKTSLKNGFLKSAFSLPSRREEEDFCLRAPFL</sequence>
<comment type="caution">
    <text evidence="6">The sequence shown here is derived from an EMBL/GenBank/DDBJ whole genome shotgun (WGS) entry which is preliminary data.</text>
</comment>
<reference evidence="6 7" key="2">
    <citation type="journal article" date="2022" name="Mol. Biol. Evol.">
        <title>Comparative Genomics Reveals Insights into the Divergent Evolution of Astigmatic Mites and Household Pest Adaptations.</title>
        <authorList>
            <person name="Xiong Q."/>
            <person name="Wan A.T."/>
            <person name="Liu X."/>
            <person name="Fung C.S."/>
            <person name="Xiao X."/>
            <person name="Malainual N."/>
            <person name="Hou J."/>
            <person name="Wang L."/>
            <person name="Wang M."/>
            <person name="Yang K.Y."/>
            <person name="Cui Y."/>
            <person name="Leung E.L."/>
            <person name="Nong W."/>
            <person name="Shin S.K."/>
            <person name="Au S.W."/>
            <person name="Jeong K.Y."/>
            <person name="Chew F.T."/>
            <person name="Hui J.H."/>
            <person name="Leung T.F."/>
            <person name="Tungtrongchitr A."/>
            <person name="Zhong N."/>
            <person name="Liu Z."/>
            <person name="Tsui S.K."/>
        </authorList>
    </citation>
    <scope>NUCLEOTIDE SEQUENCE [LARGE SCALE GENOMIC DNA]</scope>
    <source>
        <strain evidence="6">Derp</strain>
    </source>
</reference>
<proteinExistence type="inferred from homology"/>
<name>A0ABQ8J452_DERPT</name>
<comment type="similarity">
    <text evidence="1">Belongs to the RRP4 family.</text>
</comment>
<feature type="domain" description="RRP4 S1" evidence="5">
    <location>
        <begin position="41"/>
        <end position="112"/>
    </location>
</feature>
<evidence type="ECO:0000259" key="4">
    <source>
        <dbReference type="Pfam" id="PF15985"/>
    </source>
</evidence>
<dbReference type="SUPFAM" id="SSF54791">
    <property type="entry name" value="Eukaryotic type KH-domain (KH-domain type I)"/>
    <property type="match status" value="1"/>
</dbReference>
<dbReference type="InterPro" id="IPR027417">
    <property type="entry name" value="P-loop_NTPase"/>
</dbReference>
<accession>A0ABQ8J452</accession>
<protein>
    <submittedName>
        <fullName evidence="6">Exosome complex component RRP4</fullName>
    </submittedName>
</protein>
<dbReference type="InterPro" id="IPR048565">
    <property type="entry name" value="S1_RRP4"/>
</dbReference>
<evidence type="ECO:0000313" key="6">
    <source>
        <dbReference type="EMBL" id="KAH9417328.1"/>
    </source>
</evidence>